<evidence type="ECO:0000313" key="2">
    <source>
        <dbReference type="Proteomes" id="UP000324629"/>
    </source>
</evidence>
<dbReference type="InterPro" id="IPR036691">
    <property type="entry name" value="Endo/exonu/phosph_ase_sf"/>
</dbReference>
<dbReference type="SUPFAM" id="SSF56219">
    <property type="entry name" value="DNase I-like"/>
    <property type="match status" value="1"/>
</dbReference>
<dbReference type="Gene3D" id="3.60.10.10">
    <property type="entry name" value="Endonuclease/exonuclease/phosphatase"/>
    <property type="match status" value="1"/>
</dbReference>
<comment type="caution">
    <text evidence="1">The sequence shown here is derived from an EMBL/GenBank/DDBJ whole genome shotgun (WGS) entry which is preliminary data.</text>
</comment>
<dbReference type="AlphaFoldDB" id="A0A5J4NRT2"/>
<evidence type="ECO:0000313" key="1">
    <source>
        <dbReference type="EMBL" id="KAA3678387.1"/>
    </source>
</evidence>
<sequence>MDNAITTQAENFCPHRSGKQFVIDHKELEVDTSNLAIVWASWKYLSPHTTMNTHNTNTSILHRPSRSINRVALSAAHSRVDRRKHATADPYPTVLSNLALRPLPIPNSDNLSAGPTADTINHGNTVSISASSRHSVSHLPRPVLRPRTQINIGAFNVRTLKQIGQQAALARKLDSLHIDVCCISETRIHDSSHRMKLTAPTLSTRYWLYTSGDSPAAVTGQAGVPFSADFTVPESNFLKNGLTPNLTHMGRSAVLRNCRCNYPNYLYQ</sequence>
<dbReference type="Proteomes" id="UP000324629">
    <property type="component" value="Unassembled WGS sequence"/>
</dbReference>
<gene>
    <name evidence="1" type="ORF">DEA37_0001554</name>
</gene>
<dbReference type="EMBL" id="QNGE01001120">
    <property type="protein sequence ID" value="KAA3678387.1"/>
    <property type="molecule type" value="Genomic_DNA"/>
</dbReference>
<keyword evidence="2" id="KW-1185">Reference proteome</keyword>
<accession>A0A5J4NRT2</accession>
<protein>
    <recommendedName>
        <fullName evidence="3">Endonuclease/exonuclease/phosphatase domain-containing protein</fullName>
    </recommendedName>
</protein>
<organism evidence="1 2">
    <name type="scientific">Paragonimus westermani</name>
    <dbReference type="NCBI Taxonomy" id="34504"/>
    <lineage>
        <taxon>Eukaryota</taxon>
        <taxon>Metazoa</taxon>
        <taxon>Spiralia</taxon>
        <taxon>Lophotrochozoa</taxon>
        <taxon>Platyhelminthes</taxon>
        <taxon>Trematoda</taxon>
        <taxon>Digenea</taxon>
        <taxon>Plagiorchiida</taxon>
        <taxon>Troglotremata</taxon>
        <taxon>Troglotrematidae</taxon>
        <taxon>Paragonimus</taxon>
    </lineage>
</organism>
<proteinExistence type="predicted"/>
<reference evidence="1 2" key="1">
    <citation type="journal article" date="2019" name="Gigascience">
        <title>Whole-genome sequence of the oriental lung fluke Paragonimus westermani.</title>
        <authorList>
            <person name="Oey H."/>
            <person name="Zakrzewski M."/>
            <person name="Narain K."/>
            <person name="Devi K.R."/>
            <person name="Agatsuma T."/>
            <person name="Nawaratna S."/>
            <person name="Gobert G.N."/>
            <person name="Jones M.K."/>
            <person name="Ragan M.A."/>
            <person name="McManus D.P."/>
            <person name="Krause L."/>
        </authorList>
    </citation>
    <scope>NUCLEOTIDE SEQUENCE [LARGE SCALE GENOMIC DNA]</scope>
    <source>
        <strain evidence="1 2">IND2009</strain>
    </source>
</reference>
<name>A0A5J4NRT2_9TREM</name>
<evidence type="ECO:0008006" key="3">
    <source>
        <dbReference type="Google" id="ProtNLM"/>
    </source>
</evidence>